<dbReference type="OrthoDB" id="9813152at2"/>
<evidence type="ECO:0000313" key="4">
    <source>
        <dbReference type="EMBL" id="RAW53649.1"/>
    </source>
</evidence>
<dbReference type="PANTHER" id="PTHR46558:SF11">
    <property type="entry name" value="HTH-TYPE TRANSCRIPTIONAL REGULATOR XRE"/>
    <property type="match status" value="1"/>
</dbReference>
<comment type="caution">
    <text evidence="4">The sequence shown here is derived from an EMBL/GenBank/DDBJ whole genome shotgun (WGS) entry which is preliminary data.</text>
</comment>
<name>A0A329TWM6_9FIRM</name>
<dbReference type="Proteomes" id="UP000251144">
    <property type="component" value="Unassembled WGS sequence"/>
</dbReference>
<dbReference type="EMBL" id="PRLB01000009">
    <property type="protein sequence ID" value="RAW53649.1"/>
    <property type="molecule type" value="Genomic_DNA"/>
</dbReference>
<dbReference type="Gene3D" id="1.10.260.40">
    <property type="entry name" value="lambda repressor-like DNA-binding domains"/>
    <property type="match status" value="1"/>
</dbReference>
<dbReference type="InterPro" id="IPR001387">
    <property type="entry name" value="Cro/C1-type_HTH"/>
</dbReference>
<protein>
    <submittedName>
        <fullName evidence="4">XRE family transcriptional regulator</fullName>
    </submittedName>
</protein>
<accession>A0A329TWM6</accession>
<evidence type="ECO:0000259" key="3">
    <source>
        <dbReference type="PROSITE" id="PS50943"/>
    </source>
</evidence>
<feature type="transmembrane region" description="Helical" evidence="2">
    <location>
        <begin position="110"/>
        <end position="131"/>
    </location>
</feature>
<feature type="transmembrane region" description="Helical" evidence="2">
    <location>
        <begin position="202"/>
        <end position="222"/>
    </location>
</feature>
<organism evidence="4 5">
    <name type="scientific">Faecalibacterium prausnitzii</name>
    <dbReference type="NCBI Taxonomy" id="853"/>
    <lineage>
        <taxon>Bacteria</taxon>
        <taxon>Bacillati</taxon>
        <taxon>Bacillota</taxon>
        <taxon>Clostridia</taxon>
        <taxon>Eubacteriales</taxon>
        <taxon>Oscillospiraceae</taxon>
        <taxon>Faecalibacterium</taxon>
    </lineage>
</organism>
<dbReference type="AlphaFoldDB" id="A0A329TWM6"/>
<dbReference type="RefSeq" id="WP_158387531.1">
    <property type="nucleotide sequence ID" value="NZ_CABHNO010000003.1"/>
</dbReference>
<keyword evidence="2" id="KW-0812">Transmembrane</keyword>
<gene>
    <name evidence="4" type="ORF">C4N26_09710</name>
</gene>
<keyword evidence="1" id="KW-0238">DNA-binding</keyword>
<feature type="domain" description="HTH cro/C1-type" evidence="3">
    <location>
        <begin position="13"/>
        <end position="67"/>
    </location>
</feature>
<proteinExistence type="predicted"/>
<dbReference type="SMART" id="SM00530">
    <property type="entry name" value="HTH_XRE"/>
    <property type="match status" value="1"/>
</dbReference>
<feature type="transmembrane region" description="Helical" evidence="2">
    <location>
        <begin position="228"/>
        <end position="249"/>
    </location>
</feature>
<dbReference type="GO" id="GO:0003677">
    <property type="term" value="F:DNA binding"/>
    <property type="evidence" value="ECO:0007669"/>
    <property type="project" value="UniProtKB-KW"/>
</dbReference>
<dbReference type="PROSITE" id="PS50943">
    <property type="entry name" value="HTH_CROC1"/>
    <property type="match status" value="1"/>
</dbReference>
<feature type="transmembrane region" description="Helical" evidence="2">
    <location>
        <begin position="137"/>
        <end position="158"/>
    </location>
</feature>
<evidence type="ECO:0000313" key="5">
    <source>
        <dbReference type="Proteomes" id="UP000251144"/>
    </source>
</evidence>
<evidence type="ECO:0000256" key="1">
    <source>
        <dbReference type="ARBA" id="ARBA00023125"/>
    </source>
</evidence>
<keyword evidence="2" id="KW-0472">Membrane</keyword>
<dbReference type="Pfam" id="PF01381">
    <property type="entry name" value="HTH_3"/>
    <property type="match status" value="1"/>
</dbReference>
<keyword evidence="2" id="KW-1133">Transmembrane helix</keyword>
<dbReference type="CDD" id="cd00093">
    <property type="entry name" value="HTH_XRE"/>
    <property type="match status" value="1"/>
</dbReference>
<reference evidence="4 5" key="1">
    <citation type="submission" date="2018-02" db="EMBL/GenBank/DDBJ databases">
        <title>Complete genome sequencing of Faecalibacterium prausnitzii strains isolated from the human gut.</title>
        <authorList>
            <person name="Fitzgerald B.C."/>
            <person name="Shkoporov A.N."/>
            <person name="Ross P.R."/>
            <person name="Hill C."/>
        </authorList>
    </citation>
    <scope>NUCLEOTIDE SEQUENCE [LARGE SCALE GENOMIC DNA]</scope>
    <source>
        <strain evidence="4 5">APC942/32-1</strain>
    </source>
</reference>
<evidence type="ECO:0000256" key="2">
    <source>
        <dbReference type="SAM" id="Phobius"/>
    </source>
</evidence>
<dbReference type="InterPro" id="IPR010982">
    <property type="entry name" value="Lambda_DNA-bd_dom_sf"/>
</dbReference>
<sequence>MYELDKAAFGRFLAQLRREKGMTQKELAATLYVSDKAVSKWERGLSVPDISLLVPLAEQLNVTVAELLQGRRVEEERRFTREETEDLIRKAVTFSAEPPERRQARTKKYLPVYVICCVLGVAGALAVWAAGLADIEGVLALLIVDVVFGVVYGAYAMFWMAETLPRYYDENRICNFAQGAFHIHIPGIYYNNRNWKHIVRAFRVWSMASLVLVPPCTAGAVLLERATGWQVCGAVLVVYIASLFGAIVIPAKRFE</sequence>
<dbReference type="SUPFAM" id="SSF47413">
    <property type="entry name" value="lambda repressor-like DNA-binding domains"/>
    <property type="match status" value="1"/>
</dbReference>
<dbReference type="PANTHER" id="PTHR46558">
    <property type="entry name" value="TRACRIPTIONAL REGULATORY PROTEIN-RELATED-RELATED"/>
    <property type="match status" value="1"/>
</dbReference>